<feature type="binding site" evidence="4">
    <location>
        <position position="62"/>
    </location>
    <ligand>
        <name>spermidine</name>
        <dbReference type="ChEBI" id="CHEBI:57834"/>
    </ligand>
</feature>
<dbReference type="InterPro" id="IPR001045">
    <property type="entry name" value="Spermi_synthase"/>
</dbReference>
<feature type="binding site" evidence="4">
    <location>
        <begin position="137"/>
        <end position="138"/>
    </location>
    <ligand>
        <name>S-methyl-5'-thioadenosine</name>
        <dbReference type="ChEBI" id="CHEBI:17509"/>
    </ligand>
</feature>
<dbReference type="GO" id="GO:0004766">
    <property type="term" value="F:spermidine synthase activity"/>
    <property type="evidence" value="ECO:0007669"/>
    <property type="project" value="UniProtKB-EC"/>
</dbReference>
<proteinExistence type="inferred from homology"/>
<dbReference type="Gene3D" id="2.30.140.10">
    <property type="entry name" value="Spermidine synthase, tetramerisation domain"/>
    <property type="match status" value="1"/>
</dbReference>
<dbReference type="EC" id="2.5.1.16" evidence="4"/>
<dbReference type="InterPro" id="IPR030374">
    <property type="entry name" value="PABS"/>
</dbReference>
<feature type="binding site" evidence="4">
    <location>
        <position position="162"/>
    </location>
    <ligand>
        <name>S-methyl-5'-thioadenosine</name>
        <dbReference type="ChEBI" id="CHEBI:17509"/>
    </ligand>
</feature>
<gene>
    <name evidence="4 7" type="primary">speE</name>
    <name evidence="7" type="ORF">VLY81_04505</name>
</gene>
<evidence type="ECO:0000256" key="2">
    <source>
        <dbReference type="ARBA" id="ARBA00022679"/>
    </source>
</evidence>
<evidence type="ECO:0000313" key="7">
    <source>
        <dbReference type="EMBL" id="WRP15431.1"/>
    </source>
</evidence>
<dbReference type="SUPFAM" id="SSF53335">
    <property type="entry name" value="S-adenosyl-L-methionine-dependent methyltransferases"/>
    <property type="match status" value="1"/>
</dbReference>
<evidence type="ECO:0000256" key="5">
    <source>
        <dbReference type="PROSITE-ProRule" id="PRU00354"/>
    </source>
</evidence>
<dbReference type="Pfam" id="PF01564">
    <property type="entry name" value="Spermine_synth"/>
    <property type="match status" value="1"/>
</dbReference>
<evidence type="ECO:0000256" key="1">
    <source>
        <dbReference type="ARBA" id="ARBA00007867"/>
    </source>
</evidence>
<accession>A0ABZ1BRJ4</accession>
<dbReference type="HAMAP" id="MF_00198">
    <property type="entry name" value="Spermidine_synth"/>
    <property type="match status" value="1"/>
</dbReference>
<comment type="catalytic activity">
    <reaction evidence="4">
        <text>S-adenosyl 3-(methylsulfanyl)propylamine + putrescine = S-methyl-5'-thioadenosine + spermidine + H(+)</text>
        <dbReference type="Rhea" id="RHEA:12721"/>
        <dbReference type="ChEBI" id="CHEBI:15378"/>
        <dbReference type="ChEBI" id="CHEBI:17509"/>
        <dbReference type="ChEBI" id="CHEBI:57443"/>
        <dbReference type="ChEBI" id="CHEBI:57834"/>
        <dbReference type="ChEBI" id="CHEBI:326268"/>
        <dbReference type="EC" id="2.5.1.16"/>
    </reaction>
</comment>
<keyword evidence="4" id="KW-0745">Spermidine biosynthesis</keyword>
<evidence type="ECO:0000256" key="3">
    <source>
        <dbReference type="ARBA" id="ARBA00023115"/>
    </source>
</evidence>
<feature type="binding site" evidence="4">
    <location>
        <position position="86"/>
    </location>
    <ligand>
        <name>spermidine</name>
        <dbReference type="ChEBI" id="CHEBI:57834"/>
    </ligand>
</feature>
<keyword evidence="8" id="KW-1185">Reference proteome</keyword>
<dbReference type="PANTHER" id="PTHR11558:SF11">
    <property type="entry name" value="SPERMIDINE SYNTHASE"/>
    <property type="match status" value="1"/>
</dbReference>
<dbReference type="NCBIfam" id="TIGR00417">
    <property type="entry name" value="speE"/>
    <property type="match status" value="1"/>
</dbReference>
<comment type="subunit">
    <text evidence="4">Homodimer or homotetramer.</text>
</comment>
<dbReference type="InterPro" id="IPR029063">
    <property type="entry name" value="SAM-dependent_MTases_sf"/>
</dbReference>
<dbReference type="Pfam" id="PF17284">
    <property type="entry name" value="Spermine_synt_N"/>
    <property type="match status" value="1"/>
</dbReference>
<dbReference type="CDD" id="cd02440">
    <property type="entry name" value="AdoMet_MTases"/>
    <property type="match status" value="1"/>
</dbReference>
<dbReference type="NCBIfam" id="NF002010">
    <property type="entry name" value="PRK00811.1"/>
    <property type="match status" value="1"/>
</dbReference>
<dbReference type="PROSITE" id="PS51006">
    <property type="entry name" value="PABS_2"/>
    <property type="match status" value="1"/>
</dbReference>
<name>A0ABZ1BRJ4_9FIRM</name>
<dbReference type="InterPro" id="IPR035246">
    <property type="entry name" value="Spermidine_synt_N"/>
</dbReference>
<keyword evidence="2 4" id="KW-0808">Transferase</keyword>
<keyword evidence="3 4" id="KW-0620">Polyamine biosynthesis</keyword>
<feature type="binding site" evidence="4">
    <location>
        <position position="31"/>
    </location>
    <ligand>
        <name>S-methyl-5'-thioadenosine</name>
        <dbReference type="ChEBI" id="CHEBI:17509"/>
    </ligand>
</feature>
<comment type="caution">
    <text evidence="4">Lacks conserved residue(s) required for the propagation of feature annotation.</text>
</comment>
<protein>
    <recommendedName>
        <fullName evidence="4">Polyamine aminopropyltransferase</fullName>
    </recommendedName>
    <alternativeName>
        <fullName evidence="4">Putrescine aminopropyltransferase</fullName>
        <shortName evidence="4">PAPT</shortName>
    </alternativeName>
    <alternativeName>
        <fullName evidence="4">Spermidine synthase</fullName>
        <shortName evidence="4">SPDS</shortName>
        <shortName evidence="4">SPDSY</shortName>
        <ecNumber evidence="4">2.5.1.16</ecNumber>
    </alternativeName>
</protein>
<evidence type="ECO:0000256" key="4">
    <source>
        <dbReference type="HAMAP-Rule" id="MF_00198"/>
    </source>
</evidence>
<dbReference type="RefSeq" id="WP_324669834.1">
    <property type="nucleotide sequence ID" value="NZ_CP141614.1"/>
</dbReference>
<comment type="similarity">
    <text evidence="1 4">Belongs to the spermidine/spermine synthase family.</text>
</comment>
<evidence type="ECO:0000259" key="6">
    <source>
        <dbReference type="PROSITE" id="PS51006"/>
    </source>
</evidence>
<evidence type="ECO:0000313" key="8">
    <source>
        <dbReference type="Proteomes" id="UP001333102"/>
    </source>
</evidence>
<sequence length="276" mass="31187">MELWLLQDEDAHVQMRFRVLQVLHRERSAYQEIAVMDLGSMGRTLVLDDAIQVTERDAFVYHEMLVHVPLCAHPRPRRVLVVGGGDLGAVAEIVRHDEVERIDLVEIDARVVDLSRTYLPWAEAAARDPRLTIHYGDGFVFLQAEGPRYDVIVVDAPDPVGPGVVLFEAPFYEAVRRRLDEGGVMVTQSGSVWFQAELVTKVRRGLVEQFGRAWVYWAGVPSYSIGPWTFTGVSLGPDLSRPDPARAARLATRYYSPEVHRAAFELPPFLRERLEG</sequence>
<feature type="domain" description="PABS" evidence="6">
    <location>
        <begin position="2"/>
        <end position="235"/>
    </location>
</feature>
<dbReference type="InterPro" id="IPR037163">
    <property type="entry name" value="Spermidine_synt_N_sf"/>
</dbReference>
<dbReference type="Gene3D" id="3.40.50.150">
    <property type="entry name" value="Vaccinia Virus protein VP39"/>
    <property type="match status" value="1"/>
</dbReference>
<dbReference type="Proteomes" id="UP001333102">
    <property type="component" value="Chromosome"/>
</dbReference>
<organism evidence="7 8">
    <name type="scientific">Geochorda subterranea</name>
    <dbReference type="NCBI Taxonomy" id="3109564"/>
    <lineage>
        <taxon>Bacteria</taxon>
        <taxon>Bacillati</taxon>
        <taxon>Bacillota</taxon>
        <taxon>Limnochordia</taxon>
        <taxon>Limnochordales</taxon>
        <taxon>Geochordaceae</taxon>
        <taxon>Geochorda</taxon>
    </lineage>
</organism>
<feature type="binding site" evidence="4">
    <location>
        <position position="106"/>
    </location>
    <ligand>
        <name>S-methyl-5'-thioadenosine</name>
        <dbReference type="ChEBI" id="CHEBI:17509"/>
    </ligand>
</feature>
<reference evidence="8" key="1">
    <citation type="submission" date="2023-12" db="EMBL/GenBank/DDBJ databases">
        <title>Novel isolates from deep terrestrial aquifers shed light on the physiology and ecology of the class Limnochordia.</title>
        <authorList>
            <person name="Karnachuk O.V."/>
            <person name="Lukina A.P."/>
            <person name="Avakyan M.R."/>
            <person name="Kadnikov V."/>
            <person name="Begmatov S."/>
            <person name="Beletsky A.V."/>
            <person name="Mardanov A.V."/>
            <person name="Ravin N.V."/>
        </authorList>
    </citation>
    <scope>NUCLEOTIDE SEQUENCE [LARGE SCALE GENOMIC DNA]</scope>
    <source>
        <strain evidence="8">LN</strain>
    </source>
</reference>
<comment type="pathway">
    <text evidence="4">Amine and polyamine biosynthesis; spermidine biosynthesis; spermidine from putrescine: step 1/1.</text>
</comment>
<feature type="active site" description="Proton acceptor" evidence="4 5">
    <location>
        <position position="155"/>
    </location>
</feature>
<dbReference type="EMBL" id="CP141614">
    <property type="protein sequence ID" value="WRP15431.1"/>
    <property type="molecule type" value="Genomic_DNA"/>
</dbReference>
<comment type="function">
    <text evidence="4">Catalyzes the irreversible transfer of a propylamine group from the amino donor S-adenosylmethioninamine (decarboxy-AdoMet) to putrescine (1,4-diaminobutane) to yield spermidine.</text>
</comment>
<dbReference type="PANTHER" id="PTHR11558">
    <property type="entry name" value="SPERMIDINE/SPERMINE SYNTHASE"/>
    <property type="match status" value="1"/>
</dbReference>